<dbReference type="PANTHER" id="PTHR23318:SF0">
    <property type="entry name" value="SERINE_THREONINE-PROTEIN PHOSPHATASE 4 REGULATORY SUBUNIT 3"/>
    <property type="match status" value="1"/>
</dbReference>
<name>A0ABQ7FUJ5_DUNSA</name>
<dbReference type="EMBL" id="MU071454">
    <property type="protein sequence ID" value="KAF5826045.1"/>
    <property type="molecule type" value="Genomic_DNA"/>
</dbReference>
<reference evidence="2" key="1">
    <citation type="submission" date="2017-08" db="EMBL/GenBank/DDBJ databases">
        <authorList>
            <person name="Polle J.E."/>
            <person name="Barry K."/>
            <person name="Cushman J."/>
            <person name="Schmutz J."/>
            <person name="Tran D."/>
            <person name="Hathwaick L.T."/>
            <person name="Yim W.C."/>
            <person name="Jenkins J."/>
            <person name="Mckie-Krisberg Z.M."/>
            <person name="Prochnik S."/>
            <person name="Lindquist E."/>
            <person name="Dockter R.B."/>
            <person name="Adam C."/>
            <person name="Molina H."/>
            <person name="Bunkerborg J."/>
            <person name="Jin E."/>
            <person name="Buchheim M."/>
            <person name="Magnuson J."/>
        </authorList>
    </citation>
    <scope>NUCLEOTIDE SEQUENCE</scope>
    <source>
        <strain evidence="2">CCAP 19/18</strain>
    </source>
</reference>
<dbReference type="PANTHER" id="PTHR23318">
    <property type="entry name" value="ATP SYNTHASE GAMMA-RELATED"/>
    <property type="match status" value="1"/>
</dbReference>
<keyword evidence="3" id="KW-1185">Reference proteome</keyword>
<dbReference type="Gene3D" id="2.30.29.30">
    <property type="entry name" value="Pleckstrin-homology domain (PH domain)/Phosphotyrosine-binding domain (PTB)"/>
    <property type="match status" value="1"/>
</dbReference>
<dbReference type="SUPFAM" id="SSF50729">
    <property type="entry name" value="PH domain-like"/>
    <property type="match status" value="1"/>
</dbReference>
<evidence type="ECO:0000313" key="2">
    <source>
        <dbReference type="EMBL" id="KAF5826045.1"/>
    </source>
</evidence>
<sequence length="179" mass="20348">MHPRVKVYKLSDEGEWQDKGTGHISLEYMEQADAMGLLILAEENQKTLLVHKIRPEDQMYQRGEESTIITWHDFELNSDVAISFQEQIGCEHIWNQIVQVQAEVQKRSSEGPRLDKQESQPSGEYLLVDEKGLELPWPELNTIEEISRVRRTGMCGACSTSQSHRGSFVCAAFSSRGAP</sequence>
<dbReference type="InterPro" id="IPR011993">
    <property type="entry name" value="PH-like_dom_sf"/>
</dbReference>
<gene>
    <name evidence="2" type="ORF">DUNSADRAFT_5231</name>
</gene>
<organism evidence="2 3">
    <name type="scientific">Dunaliella salina</name>
    <name type="common">Green alga</name>
    <name type="synonym">Protococcus salinus</name>
    <dbReference type="NCBI Taxonomy" id="3046"/>
    <lineage>
        <taxon>Eukaryota</taxon>
        <taxon>Viridiplantae</taxon>
        <taxon>Chlorophyta</taxon>
        <taxon>core chlorophytes</taxon>
        <taxon>Chlorophyceae</taxon>
        <taxon>CS clade</taxon>
        <taxon>Chlamydomonadales</taxon>
        <taxon>Dunaliellaceae</taxon>
        <taxon>Dunaliella</taxon>
    </lineage>
</organism>
<comment type="caution">
    <text evidence="2">The sequence shown here is derived from an EMBL/GenBank/DDBJ whole genome shotgun (WGS) entry which is preliminary data.</text>
</comment>
<protein>
    <recommendedName>
        <fullName evidence="1">PP4R3 EVH1-like domain-containing protein</fullName>
    </recommendedName>
</protein>
<proteinExistence type="predicted"/>
<dbReference type="InterPro" id="IPR055236">
    <property type="entry name" value="EVH1_PP4R3"/>
</dbReference>
<dbReference type="Pfam" id="PF22972">
    <property type="entry name" value="EVH1_PP4R3"/>
    <property type="match status" value="1"/>
</dbReference>
<evidence type="ECO:0000259" key="1">
    <source>
        <dbReference type="Pfam" id="PF22972"/>
    </source>
</evidence>
<dbReference type="Proteomes" id="UP000815325">
    <property type="component" value="Unassembled WGS sequence"/>
</dbReference>
<dbReference type="InterPro" id="IPR051137">
    <property type="entry name" value="PP4R3-like"/>
</dbReference>
<evidence type="ECO:0000313" key="3">
    <source>
        <dbReference type="Proteomes" id="UP000815325"/>
    </source>
</evidence>
<accession>A0ABQ7FUJ5</accession>
<feature type="domain" description="PP4R3 EVH1-like" evidence="1">
    <location>
        <begin position="4"/>
        <end position="103"/>
    </location>
</feature>